<sequence length="211" mass="24354">MSKSKNTLTSIIINVGGEVFILGVDNLQKEPDCLLNKILEGRCNSKDPEGNMPFFDRDSKCFSFIHDYLRGYEVDWKEIPLFRLKRIAADAKFFNMLNLQQILSKYVKVYDPDTKSKETEASFNELKQLSNYFQSIMKGLGVNRESQEIYQGLVDLIENNEEAKNLIKEALQTSFKDYKKNPDSEVINKLCNMLMGQFAVSMLRSMFPNTK</sequence>
<dbReference type="PANTHER" id="PTHR11145">
    <property type="entry name" value="BTB/POZ DOMAIN-CONTAINING ADAPTER FOR CUL3-MEDIATED RHOA DEGRADATION PROTEIN FAMILY MEMBER"/>
    <property type="match status" value="1"/>
</dbReference>
<reference evidence="2" key="1">
    <citation type="journal article" date="2020" name="Nature">
        <title>Giant virus diversity and host interactions through global metagenomics.</title>
        <authorList>
            <person name="Schulz F."/>
            <person name="Roux S."/>
            <person name="Paez-Espino D."/>
            <person name="Jungbluth S."/>
            <person name="Walsh D.A."/>
            <person name="Denef V.J."/>
            <person name="McMahon K.D."/>
            <person name="Konstantinidis K.T."/>
            <person name="Eloe-Fadrosh E.A."/>
            <person name="Kyrpides N.C."/>
            <person name="Woyke T."/>
        </authorList>
    </citation>
    <scope>NUCLEOTIDE SEQUENCE</scope>
    <source>
        <strain evidence="2">GVMAG-M-3300023179-150</strain>
    </source>
</reference>
<dbReference type="Pfam" id="PF02214">
    <property type="entry name" value="BTB_2"/>
    <property type="match status" value="1"/>
</dbReference>
<dbReference type="AlphaFoldDB" id="A0A6C0E5Z3"/>
<name>A0A6C0E5Z3_9ZZZZ</name>
<dbReference type="SUPFAM" id="SSF54695">
    <property type="entry name" value="POZ domain"/>
    <property type="match status" value="1"/>
</dbReference>
<proteinExistence type="predicted"/>
<protein>
    <recommendedName>
        <fullName evidence="1">Potassium channel tetramerisation-type BTB domain-containing protein</fullName>
    </recommendedName>
</protein>
<dbReference type="CDD" id="cd18316">
    <property type="entry name" value="BTB_POZ_KCTD-like"/>
    <property type="match status" value="1"/>
</dbReference>
<dbReference type="GO" id="GO:0051260">
    <property type="term" value="P:protein homooligomerization"/>
    <property type="evidence" value="ECO:0007669"/>
    <property type="project" value="InterPro"/>
</dbReference>
<organism evidence="2">
    <name type="scientific">viral metagenome</name>
    <dbReference type="NCBI Taxonomy" id="1070528"/>
    <lineage>
        <taxon>unclassified sequences</taxon>
        <taxon>metagenomes</taxon>
        <taxon>organismal metagenomes</taxon>
    </lineage>
</organism>
<evidence type="ECO:0000259" key="1">
    <source>
        <dbReference type="Pfam" id="PF02214"/>
    </source>
</evidence>
<feature type="domain" description="Potassium channel tetramerisation-type BTB" evidence="1">
    <location>
        <begin position="11"/>
        <end position="99"/>
    </location>
</feature>
<dbReference type="Gene3D" id="3.30.710.10">
    <property type="entry name" value="Potassium Channel Kv1.1, Chain A"/>
    <property type="match status" value="1"/>
</dbReference>
<dbReference type="InterPro" id="IPR011333">
    <property type="entry name" value="SKP1/BTB/POZ_sf"/>
</dbReference>
<evidence type="ECO:0000313" key="2">
    <source>
        <dbReference type="EMBL" id="QHT24597.1"/>
    </source>
</evidence>
<dbReference type="InterPro" id="IPR045068">
    <property type="entry name" value="BACURD1-3"/>
</dbReference>
<accession>A0A6C0E5Z3</accession>
<dbReference type="EMBL" id="MN739746">
    <property type="protein sequence ID" value="QHT24597.1"/>
    <property type="molecule type" value="Genomic_DNA"/>
</dbReference>
<dbReference type="InterPro" id="IPR003131">
    <property type="entry name" value="T1-type_BTB"/>
</dbReference>
<dbReference type="PANTHER" id="PTHR11145:SF8">
    <property type="entry name" value="RE57120P"/>
    <property type="match status" value="1"/>
</dbReference>